<dbReference type="PANTHER" id="PTHR45689:SF14">
    <property type="entry name" value="CYCLIC NUCLEOTIDE-GATED CATION CHANNEL SUBUNIT A-LIKE PROTEIN"/>
    <property type="match status" value="1"/>
</dbReference>
<evidence type="ECO:0000313" key="3">
    <source>
        <dbReference type="EMBL" id="KPI99300.1"/>
    </source>
</evidence>
<keyword evidence="1" id="KW-0472">Membrane</keyword>
<dbReference type="InterPro" id="IPR014710">
    <property type="entry name" value="RmlC-like_jellyroll"/>
</dbReference>
<dbReference type="GO" id="GO:0098855">
    <property type="term" value="C:HCN channel complex"/>
    <property type="evidence" value="ECO:0007669"/>
    <property type="project" value="TreeGrafter"/>
</dbReference>
<feature type="transmembrane region" description="Helical" evidence="1">
    <location>
        <begin position="20"/>
        <end position="43"/>
    </location>
</feature>
<feature type="domain" description="Cyclic nucleotide-binding" evidence="2">
    <location>
        <begin position="245"/>
        <end position="345"/>
    </location>
</feature>
<dbReference type="AlphaFoldDB" id="A0A194Q7C1"/>
<dbReference type="GO" id="GO:0005249">
    <property type="term" value="F:voltage-gated potassium channel activity"/>
    <property type="evidence" value="ECO:0007669"/>
    <property type="project" value="TreeGrafter"/>
</dbReference>
<dbReference type="GO" id="GO:0003254">
    <property type="term" value="P:regulation of membrane depolarization"/>
    <property type="evidence" value="ECO:0007669"/>
    <property type="project" value="TreeGrafter"/>
</dbReference>
<keyword evidence="4" id="KW-1185">Reference proteome</keyword>
<name>A0A194Q7C1_PAPXU</name>
<dbReference type="Gene3D" id="1.10.287.630">
    <property type="entry name" value="Helix hairpin bin"/>
    <property type="match status" value="1"/>
</dbReference>
<dbReference type="InterPro" id="IPR000595">
    <property type="entry name" value="cNMP-bd_dom"/>
</dbReference>
<dbReference type="InterPro" id="IPR051413">
    <property type="entry name" value="K/Na_HCN_channel"/>
</dbReference>
<keyword evidence="1" id="KW-0812">Transmembrane</keyword>
<dbReference type="SMART" id="SM00100">
    <property type="entry name" value="cNMP"/>
    <property type="match status" value="1"/>
</dbReference>
<feature type="transmembrane region" description="Helical" evidence="1">
    <location>
        <begin position="63"/>
        <end position="82"/>
    </location>
</feature>
<dbReference type="Gene3D" id="2.60.120.10">
    <property type="entry name" value="Jelly Rolls"/>
    <property type="match status" value="1"/>
</dbReference>
<dbReference type="PANTHER" id="PTHR45689">
    <property type="entry name" value="I[[H]] CHANNEL, ISOFORM E"/>
    <property type="match status" value="1"/>
</dbReference>
<feature type="transmembrane region" description="Helical" evidence="1">
    <location>
        <begin position="149"/>
        <end position="170"/>
    </location>
</feature>
<dbReference type="STRING" id="66420.A0A194Q7C1"/>
<protein>
    <submittedName>
        <fullName evidence="3">Potassium/sodium hyperpolarization-activated cyclic nucleotide-gated channel 2</fullName>
    </submittedName>
</protein>
<dbReference type="InterPro" id="IPR018490">
    <property type="entry name" value="cNMP-bd_dom_sf"/>
</dbReference>
<dbReference type="CDD" id="cd00038">
    <property type="entry name" value="CAP_ED"/>
    <property type="match status" value="1"/>
</dbReference>
<gene>
    <name evidence="3" type="ORF">RR46_05484</name>
</gene>
<dbReference type="Pfam" id="PF00027">
    <property type="entry name" value="cNMP_binding"/>
    <property type="match status" value="1"/>
</dbReference>
<proteinExistence type="predicted"/>
<dbReference type="PROSITE" id="PS50042">
    <property type="entry name" value="CNMP_BINDING_3"/>
    <property type="match status" value="1"/>
</dbReference>
<accession>A0A194Q7C1</accession>
<dbReference type="SUPFAM" id="SSF51206">
    <property type="entry name" value="cAMP-binding domain-like"/>
    <property type="match status" value="1"/>
</dbReference>
<dbReference type="EMBL" id="KQ459580">
    <property type="protein sequence ID" value="KPI99300.1"/>
    <property type="molecule type" value="Genomic_DNA"/>
</dbReference>
<keyword evidence="1" id="KW-1133">Transmembrane helix</keyword>
<evidence type="ECO:0000313" key="4">
    <source>
        <dbReference type="Proteomes" id="UP000053268"/>
    </source>
</evidence>
<organism evidence="3 4">
    <name type="scientific">Papilio xuthus</name>
    <name type="common">Asian swallowtail butterfly</name>
    <dbReference type="NCBI Taxonomy" id="66420"/>
    <lineage>
        <taxon>Eukaryota</taxon>
        <taxon>Metazoa</taxon>
        <taxon>Ecdysozoa</taxon>
        <taxon>Arthropoda</taxon>
        <taxon>Hexapoda</taxon>
        <taxon>Insecta</taxon>
        <taxon>Pterygota</taxon>
        <taxon>Neoptera</taxon>
        <taxon>Endopterygota</taxon>
        <taxon>Lepidoptera</taxon>
        <taxon>Glossata</taxon>
        <taxon>Ditrysia</taxon>
        <taxon>Papilionoidea</taxon>
        <taxon>Papilionidae</taxon>
        <taxon>Papilioninae</taxon>
        <taxon>Papilio</taxon>
    </lineage>
</organism>
<dbReference type="Proteomes" id="UP000053268">
    <property type="component" value="Unassembled WGS sequence"/>
</dbReference>
<sequence>MERQRQFRHYPFSIHPYSRVRLWLEALFVVIMLLSNIGIAVLISRTEPSIHDYFSTAVKALDFFYIFNVFFNFFTGYIEGNTCQRVVLDLRKIARKYACTWLLVDVTSSLTCLDLFYETRNVVVCLVLGSLKILRMLTLYMYVKNLVTVLKIGIIVLHCAFKYIIALFGSESARAKYFMMQQQIETYMNQRKYPSNIKKKIIKFYSLRFQSHFFVESRMMSCVSGQLREDLIMYSGRQLMRDVAFLKHIPRALLLEVGLRLQMVLFIAGDVIMKINTIGDCMFFIDKGTVAIYSESGREVCHLEDGDFFGDIALTMKHKLRTATAVAVTNCELFKLNKEDFDSTIACYPTVYEEIEKVAASRLERTQVLDEHHKAESKMLHNYENM</sequence>
<evidence type="ECO:0000256" key="1">
    <source>
        <dbReference type="SAM" id="Phobius"/>
    </source>
</evidence>
<reference evidence="3 4" key="1">
    <citation type="journal article" date="2015" name="Nat. Commun.">
        <title>Outbred genome sequencing and CRISPR/Cas9 gene editing in butterflies.</title>
        <authorList>
            <person name="Li X."/>
            <person name="Fan D."/>
            <person name="Zhang W."/>
            <person name="Liu G."/>
            <person name="Zhang L."/>
            <person name="Zhao L."/>
            <person name="Fang X."/>
            <person name="Chen L."/>
            <person name="Dong Y."/>
            <person name="Chen Y."/>
            <person name="Ding Y."/>
            <person name="Zhao R."/>
            <person name="Feng M."/>
            <person name="Zhu Y."/>
            <person name="Feng Y."/>
            <person name="Jiang X."/>
            <person name="Zhu D."/>
            <person name="Xiang H."/>
            <person name="Feng X."/>
            <person name="Li S."/>
            <person name="Wang J."/>
            <person name="Zhang G."/>
            <person name="Kronforst M.R."/>
            <person name="Wang W."/>
        </authorList>
    </citation>
    <scope>NUCLEOTIDE SEQUENCE [LARGE SCALE GENOMIC DNA]</scope>
    <source>
        <strain evidence="3">Ya'a_city_454_Px</strain>
        <tissue evidence="3">Whole body</tissue>
    </source>
</reference>
<dbReference type="GO" id="GO:0035725">
    <property type="term" value="P:sodium ion transmembrane transport"/>
    <property type="evidence" value="ECO:0007669"/>
    <property type="project" value="TreeGrafter"/>
</dbReference>
<evidence type="ECO:0000259" key="2">
    <source>
        <dbReference type="PROSITE" id="PS50042"/>
    </source>
</evidence>